<comment type="similarity">
    <text evidence="2">Belongs to the small leucine-rich proteoglycan (SLRP) family. SLRP class III subfamily.</text>
</comment>
<keyword evidence="3" id="KW-0964">Secreted</keyword>
<proteinExistence type="inferred from homology"/>
<evidence type="ECO:0000256" key="3">
    <source>
        <dbReference type="ARBA" id="ARBA00022525"/>
    </source>
</evidence>
<reference evidence="11" key="1">
    <citation type="submission" date="2025-08" db="UniProtKB">
        <authorList>
            <consortium name="Ensembl"/>
        </authorList>
    </citation>
    <scope>IDENTIFICATION</scope>
</reference>
<keyword evidence="4" id="KW-0272">Extracellular matrix</keyword>
<accession>S4RQE5</accession>
<organism evidence="11">
    <name type="scientific">Petromyzon marinus</name>
    <name type="common">Sea lamprey</name>
    <dbReference type="NCBI Taxonomy" id="7757"/>
    <lineage>
        <taxon>Eukaryota</taxon>
        <taxon>Metazoa</taxon>
        <taxon>Chordata</taxon>
        <taxon>Craniata</taxon>
        <taxon>Vertebrata</taxon>
        <taxon>Cyclostomata</taxon>
        <taxon>Hyperoartia</taxon>
        <taxon>Petromyzontiformes</taxon>
        <taxon>Petromyzontidae</taxon>
        <taxon>Petromyzon</taxon>
    </lineage>
</organism>
<evidence type="ECO:0000256" key="8">
    <source>
        <dbReference type="ARBA" id="ARBA00023157"/>
    </source>
</evidence>
<feature type="domain" description="LRRNT" evidence="10">
    <location>
        <begin position="9"/>
        <end position="39"/>
    </location>
</feature>
<dbReference type="GeneTree" id="ENSGT00940000157574"/>
<keyword evidence="7" id="KW-0677">Repeat</keyword>
<dbReference type="GO" id="GO:0031012">
    <property type="term" value="C:extracellular matrix"/>
    <property type="evidence" value="ECO:0007669"/>
    <property type="project" value="TreeGrafter"/>
</dbReference>
<sequence length="214" mass="23861">SRAELGMPTCLLCSCVHGSVYCDDLELDSVPPLPKDTVYLYARFNKIRTLRKKDLSGYAQLKRVDLSSNGLTSVEAGALAQLPALEEVLLAGNELVALPELPPATRRLDARQNHVTSKGVAADMFEKMKQLEYLYLSDNQLDFIPVPLPDSLRVLHLQNNNIQQIREDTFCKPKELSYFRKALEDVRLDGNPVNLSDAPEAYTCLPRIPTGATF</sequence>
<dbReference type="InterPro" id="IPR043547">
    <property type="entry name" value="Mimecan/Epiphycan/Opticin"/>
</dbReference>
<dbReference type="Pfam" id="PF00560">
    <property type="entry name" value="LRR_1"/>
    <property type="match status" value="2"/>
</dbReference>
<evidence type="ECO:0000259" key="10">
    <source>
        <dbReference type="SMART" id="SM00013"/>
    </source>
</evidence>
<keyword evidence="5" id="KW-0433">Leucine-rich repeat</keyword>
<keyword evidence="9" id="KW-0325">Glycoprotein</keyword>
<dbReference type="InterPro" id="IPR001611">
    <property type="entry name" value="Leu-rich_rpt"/>
</dbReference>
<dbReference type="HOGENOM" id="CLU_067583_1_1_1"/>
<dbReference type="SUPFAM" id="SSF52058">
    <property type="entry name" value="L domain-like"/>
    <property type="match status" value="1"/>
</dbReference>
<dbReference type="PANTHER" id="PTHR46269">
    <property type="entry name" value="EPIPHYCAN-RELATED"/>
    <property type="match status" value="1"/>
</dbReference>
<dbReference type="STRING" id="7757.ENSPMAP00000007431"/>
<dbReference type="GO" id="GO:0005615">
    <property type="term" value="C:extracellular space"/>
    <property type="evidence" value="ECO:0007669"/>
    <property type="project" value="TreeGrafter"/>
</dbReference>
<dbReference type="SMART" id="SM00369">
    <property type="entry name" value="LRR_TYP"/>
    <property type="match status" value="4"/>
</dbReference>
<dbReference type="PROSITE" id="PS51450">
    <property type="entry name" value="LRR"/>
    <property type="match status" value="1"/>
</dbReference>
<protein>
    <submittedName>
        <fullName evidence="11">Opticin</fullName>
    </submittedName>
</protein>
<evidence type="ECO:0000256" key="4">
    <source>
        <dbReference type="ARBA" id="ARBA00022530"/>
    </source>
</evidence>
<keyword evidence="8" id="KW-1015">Disulfide bond</keyword>
<dbReference type="Ensembl" id="ENSPMAT00000007465.1">
    <property type="protein sequence ID" value="ENSPMAP00000007431.1"/>
    <property type="gene ID" value="ENSPMAG00000006737.1"/>
</dbReference>
<evidence type="ECO:0000313" key="11">
    <source>
        <dbReference type="Ensembl" id="ENSPMAP00000007431.1"/>
    </source>
</evidence>
<dbReference type="AlphaFoldDB" id="S4RQE5"/>
<evidence type="ECO:0000256" key="2">
    <source>
        <dbReference type="ARBA" id="ARBA00006912"/>
    </source>
</evidence>
<keyword evidence="6" id="KW-0732">Signal</keyword>
<reference evidence="11" key="2">
    <citation type="submission" date="2025-09" db="UniProtKB">
        <authorList>
            <consortium name="Ensembl"/>
        </authorList>
    </citation>
    <scope>IDENTIFICATION</scope>
</reference>
<dbReference type="Gene3D" id="3.80.10.10">
    <property type="entry name" value="Ribonuclease Inhibitor"/>
    <property type="match status" value="1"/>
</dbReference>
<evidence type="ECO:0000256" key="5">
    <source>
        <dbReference type="ARBA" id="ARBA00022614"/>
    </source>
</evidence>
<dbReference type="Pfam" id="PF13855">
    <property type="entry name" value="LRR_8"/>
    <property type="match status" value="1"/>
</dbReference>
<dbReference type="InterPro" id="IPR032675">
    <property type="entry name" value="LRR_dom_sf"/>
</dbReference>
<evidence type="ECO:0000256" key="9">
    <source>
        <dbReference type="ARBA" id="ARBA00023180"/>
    </source>
</evidence>
<dbReference type="OMA" id="EEHKYTR"/>
<comment type="subcellular location">
    <subcellularLocation>
        <location evidence="1">Secreted</location>
        <location evidence="1">Extracellular space</location>
        <location evidence="1">Extracellular matrix</location>
    </subcellularLocation>
</comment>
<evidence type="ECO:0000256" key="6">
    <source>
        <dbReference type="ARBA" id="ARBA00022729"/>
    </source>
</evidence>
<dbReference type="GO" id="GO:0060348">
    <property type="term" value="P:bone development"/>
    <property type="evidence" value="ECO:0007669"/>
    <property type="project" value="TreeGrafter"/>
</dbReference>
<dbReference type="GO" id="GO:0061975">
    <property type="term" value="P:articular cartilage development"/>
    <property type="evidence" value="ECO:0007669"/>
    <property type="project" value="TreeGrafter"/>
</dbReference>
<dbReference type="InterPro" id="IPR003591">
    <property type="entry name" value="Leu-rich_rpt_typical-subtyp"/>
</dbReference>
<dbReference type="InterPro" id="IPR000372">
    <property type="entry name" value="LRRNT"/>
</dbReference>
<dbReference type="SMART" id="SM00013">
    <property type="entry name" value="LRRNT"/>
    <property type="match status" value="1"/>
</dbReference>
<name>S4RQE5_PETMA</name>
<evidence type="ECO:0000256" key="7">
    <source>
        <dbReference type="ARBA" id="ARBA00022737"/>
    </source>
</evidence>
<evidence type="ECO:0000256" key="1">
    <source>
        <dbReference type="ARBA" id="ARBA00004498"/>
    </source>
</evidence>